<keyword evidence="7" id="KW-0067">ATP-binding</keyword>
<dbReference type="GO" id="GO:0006310">
    <property type="term" value="P:DNA recombination"/>
    <property type="evidence" value="ECO:0007669"/>
    <property type="project" value="TreeGrafter"/>
</dbReference>
<dbReference type="InterPro" id="IPR011604">
    <property type="entry name" value="PDDEXK-like_dom_sf"/>
</dbReference>
<evidence type="ECO:0000256" key="7">
    <source>
        <dbReference type="ARBA" id="ARBA00022840"/>
    </source>
</evidence>
<protein>
    <submittedName>
        <fullName evidence="12">Uncharacterized protein</fullName>
    </submittedName>
</protein>
<dbReference type="Proteomes" id="UP000003011">
    <property type="component" value="Unassembled WGS sequence"/>
</dbReference>
<evidence type="ECO:0000256" key="3">
    <source>
        <dbReference type="ARBA" id="ARBA00022763"/>
    </source>
</evidence>
<dbReference type="AlphaFoldDB" id="G5GFQ3"/>
<evidence type="ECO:0000256" key="2">
    <source>
        <dbReference type="ARBA" id="ARBA00022741"/>
    </source>
</evidence>
<keyword evidence="5" id="KW-0347">Helicase</keyword>
<name>G5GFQ3_9FIRM</name>
<dbReference type="InterPro" id="IPR038726">
    <property type="entry name" value="PDDEXK_AddAB-type"/>
</dbReference>
<dbReference type="Pfam" id="PF12705">
    <property type="entry name" value="PDDEXK_1"/>
    <property type="match status" value="1"/>
</dbReference>
<dbReference type="PANTHER" id="PTHR30591">
    <property type="entry name" value="RECBCD ENZYME SUBUNIT RECC"/>
    <property type="match status" value="1"/>
</dbReference>
<feature type="domain" description="PD-(D/E)XK endonuclease-like" evidence="10">
    <location>
        <begin position="811"/>
        <end position="1163"/>
    </location>
</feature>
<dbReference type="SUPFAM" id="SSF52540">
    <property type="entry name" value="P-loop containing nucleoside triphosphate hydrolases"/>
    <property type="match status" value="2"/>
</dbReference>
<dbReference type="OrthoDB" id="9758506at2"/>
<dbReference type="InterPro" id="IPR011335">
    <property type="entry name" value="Restrct_endonuc-II-like"/>
</dbReference>
<accession>G5GFQ3</accession>
<evidence type="ECO:0000256" key="6">
    <source>
        <dbReference type="ARBA" id="ARBA00022839"/>
    </source>
</evidence>
<dbReference type="eggNOG" id="COG3857">
    <property type="taxonomic scope" value="Bacteria"/>
</dbReference>
<evidence type="ECO:0000313" key="12">
    <source>
        <dbReference type="EMBL" id="EHI56530.1"/>
    </source>
</evidence>
<gene>
    <name evidence="12" type="ORF">HMPREF9333_00392</name>
</gene>
<keyword evidence="3" id="KW-0227">DNA damage</keyword>
<dbReference type="STRING" id="679200.HMPREF9333_00392"/>
<keyword evidence="4" id="KW-0378">Hydrolase</keyword>
<reference evidence="12 13" key="1">
    <citation type="submission" date="2011-08" db="EMBL/GenBank/DDBJ databases">
        <title>The Genome Sequence of Johnsonella ignava ATCC 51276.</title>
        <authorList>
            <consortium name="The Broad Institute Genome Sequencing Platform"/>
            <person name="Earl A."/>
            <person name="Ward D."/>
            <person name="Feldgarden M."/>
            <person name="Gevers D."/>
            <person name="Izard J."/>
            <person name="Blanton J.M."/>
            <person name="Baranova O.V."/>
            <person name="Dewhirst F.E."/>
            <person name="Young S.K."/>
            <person name="Zeng Q."/>
            <person name="Gargeya S."/>
            <person name="Fitzgerald M."/>
            <person name="Haas B."/>
            <person name="Abouelleil A."/>
            <person name="Alvarado L."/>
            <person name="Arachchi H.M."/>
            <person name="Berlin A."/>
            <person name="Brown A."/>
            <person name="Chapman S.B."/>
            <person name="Chen Z."/>
            <person name="Dunbar C."/>
            <person name="Freedman E."/>
            <person name="Gearin G."/>
            <person name="Gellesch M."/>
            <person name="Goldberg J."/>
            <person name="Griggs A."/>
            <person name="Gujja S."/>
            <person name="Heiman D."/>
            <person name="Howarth C."/>
            <person name="Larson L."/>
            <person name="Lui A."/>
            <person name="MacDonald P.J.P."/>
            <person name="Montmayeur A."/>
            <person name="Murphy C."/>
            <person name="Neiman D."/>
            <person name="Pearson M."/>
            <person name="Priest M."/>
            <person name="Roberts A."/>
            <person name="Saif S."/>
            <person name="Shea T."/>
            <person name="Shenoy N."/>
            <person name="Sisk P."/>
            <person name="Stolte C."/>
            <person name="Sykes S."/>
            <person name="Wortman J."/>
            <person name="Nusbaum C."/>
            <person name="Birren B."/>
        </authorList>
    </citation>
    <scope>NUCLEOTIDE SEQUENCE [LARGE SCALE GENOMIC DNA]</scope>
    <source>
        <strain evidence="12 13">ATCC 51276</strain>
    </source>
</reference>
<dbReference type="GO" id="GO:0004386">
    <property type="term" value="F:helicase activity"/>
    <property type="evidence" value="ECO:0007669"/>
    <property type="project" value="UniProtKB-KW"/>
</dbReference>
<keyword evidence="9" id="KW-0234">DNA repair</keyword>
<dbReference type="HOGENOM" id="CLU_007838_0_0_9"/>
<evidence type="ECO:0000256" key="1">
    <source>
        <dbReference type="ARBA" id="ARBA00022722"/>
    </source>
</evidence>
<proteinExistence type="predicted"/>
<dbReference type="PATRIC" id="fig|679200.3.peg.418"/>
<evidence type="ECO:0000256" key="5">
    <source>
        <dbReference type="ARBA" id="ARBA00022806"/>
    </source>
</evidence>
<sequence>MKFIIGASGSGKTTYAYKKIIERSLKEKNTEYIILVPEQYTMQAQKDIAGLHPYHASLNIDATSFNRLAYRIFKELGIKCPDLLDDTAKAVIIRKLSLEYKSRLGIWKNQFSKPGFIEEMKSMISELYQYGISADDIINIKNNSYKNQTAGVQTFLKSGRILKQKLDDLEVIYNAFCEFTKRKYMTAEEIPAILYENIHKSDIIKNSYILLDGFTGFTPVQYKIIDRLLDCSKGLECTVSIGSGDEKYYEFSETELFAMGKTMINKINESAKSKNIKTEIYDLNKNYKNTQLRPRFKEAPEIDFLERHFLRYDHVKSVYSGKNIRLIRAANTQEEVNAVCCTIMRLIKNENMRYRDIAVITADVTLYSGKFKKYFELNSIPYFIDGNIGIEDNNLVEFIRAAFLLMSSNYSYDAVMRYIKSGFVCSSTRLESLMDNYMTACGIRGYKRIKKQWDYVPYSLEGMDMDELNEFKDGIFNKLEGFHKAWHKKKTDAALILDSFILLMEELDIRAKIIALSNFFEAENLPEKAREYAEVYDATEEFFDKIKRLLKDEEIKKNELLEIINAGLGEIKVGIIPAKVDRITVGDIKRSRLKDIKALFIVGADDNMMPGIKKTQSIFNDREKGNLKKLGIELSSTAKEDLFVQRFYMYMNITKPSKYLYISYSAMDADSRPVRESSFSAAVKNMYRGLQTEEASKFTGVYSIYTAKQRFIVLIDMLKRHQFSIGDNSECDIEFKKLSELFNWSKLKEASLYTYDDTAAENRLNTSAAINIYSRIINTDYVIKNNDFESGNISKNNAAESNEANKNIISSITRLEKYISCPYAFFMRYGLGIAKRQIYSLEAVDIGTLVHKTIELVFLSCKRNSQDIALISENERNRLVEICAKQALGENLSGIYNESARNEYLVQRLIRMAKQSVGVLSYQLNQGDFIPCEFEKKFGRYDKIKALELNLNCKATGAGSACKDSENVNMFLEGKIDRVDICDEGDRIFAKIIDYKTGSMSWEPDLVYYGSQMQLVIYLEALKEMLMKKFPHKEVLPAAMLYFHIDDPLIEAVPYADDDEVKNALIRELRPSGLVNSDIDIIKRLDKNIEGSSLVIPASIKDNTVQVYRSSTASTERFSKLGEYVKNKCTDIGNDMLSGRISVNPSLRGNISACDYCEYRAVCGFDKKTPGYNYRVFKKLGPDEVWHNIEKDKYNGGKLD</sequence>
<feature type="domain" description="ATP-dependent helicase/deoxyribonuclease subunit B N-terminal" evidence="11">
    <location>
        <begin position="3"/>
        <end position="306"/>
    </location>
</feature>
<evidence type="ECO:0000259" key="10">
    <source>
        <dbReference type="Pfam" id="PF12705"/>
    </source>
</evidence>
<dbReference type="InterPro" id="IPR049035">
    <property type="entry name" value="ADDB_N"/>
</dbReference>
<organism evidence="12 13">
    <name type="scientific">Johnsonella ignava ATCC 51276</name>
    <dbReference type="NCBI Taxonomy" id="679200"/>
    <lineage>
        <taxon>Bacteria</taxon>
        <taxon>Bacillati</taxon>
        <taxon>Bacillota</taxon>
        <taxon>Clostridia</taxon>
        <taxon>Lachnospirales</taxon>
        <taxon>Lachnospiraceae</taxon>
        <taxon>Johnsonella</taxon>
    </lineage>
</organism>
<dbReference type="RefSeq" id="WP_005539428.1">
    <property type="nucleotide sequence ID" value="NZ_JH378829.1"/>
</dbReference>
<keyword evidence="6" id="KW-0269">Exonuclease</keyword>
<dbReference type="PANTHER" id="PTHR30591:SF1">
    <property type="entry name" value="RECBCD ENZYME SUBUNIT RECC"/>
    <property type="match status" value="1"/>
</dbReference>
<dbReference type="SUPFAM" id="SSF52980">
    <property type="entry name" value="Restriction endonuclease-like"/>
    <property type="match status" value="1"/>
</dbReference>
<evidence type="ECO:0000256" key="9">
    <source>
        <dbReference type="ARBA" id="ARBA00023204"/>
    </source>
</evidence>
<dbReference type="InterPro" id="IPR027417">
    <property type="entry name" value="P-loop_NTPase"/>
</dbReference>
<dbReference type="EMBL" id="ACZL01000007">
    <property type="protein sequence ID" value="EHI56530.1"/>
    <property type="molecule type" value="Genomic_DNA"/>
</dbReference>
<dbReference type="GO" id="GO:0005524">
    <property type="term" value="F:ATP binding"/>
    <property type="evidence" value="ECO:0007669"/>
    <property type="project" value="UniProtKB-KW"/>
</dbReference>
<keyword evidence="13" id="KW-1185">Reference proteome</keyword>
<dbReference type="GO" id="GO:0006281">
    <property type="term" value="P:DNA repair"/>
    <property type="evidence" value="ECO:0007669"/>
    <property type="project" value="UniProtKB-KW"/>
</dbReference>
<dbReference type="GO" id="GO:0003677">
    <property type="term" value="F:DNA binding"/>
    <property type="evidence" value="ECO:0007669"/>
    <property type="project" value="UniProtKB-KW"/>
</dbReference>
<keyword evidence="8" id="KW-0238">DNA-binding</keyword>
<dbReference type="Gene3D" id="3.40.50.300">
    <property type="entry name" value="P-loop containing nucleotide triphosphate hydrolases"/>
    <property type="match status" value="3"/>
</dbReference>
<evidence type="ECO:0000256" key="4">
    <source>
        <dbReference type="ARBA" id="ARBA00022801"/>
    </source>
</evidence>
<dbReference type="Pfam" id="PF21445">
    <property type="entry name" value="ADDB_N"/>
    <property type="match status" value="1"/>
</dbReference>
<evidence type="ECO:0000313" key="13">
    <source>
        <dbReference type="Proteomes" id="UP000003011"/>
    </source>
</evidence>
<evidence type="ECO:0000256" key="8">
    <source>
        <dbReference type="ARBA" id="ARBA00023125"/>
    </source>
</evidence>
<evidence type="ECO:0000259" key="11">
    <source>
        <dbReference type="Pfam" id="PF21445"/>
    </source>
</evidence>
<comment type="caution">
    <text evidence="12">The sequence shown here is derived from an EMBL/GenBank/DDBJ whole genome shotgun (WGS) entry which is preliminary data.</text>
</comment>
<dbReference type="Gene3D" id="3.90.320.10">
    <property type="match status" value="1"/>
</dbReference>
<dbReference type="GO" id="GO:0004527">
    <property type="term" value="F:exonuclease activity"/>
    <property type="evidence" value="ECO:0007669"/>
    <property type="project" value="UniProtKB-KW"/>
</dbReference>
<keyword evidence="1" id="KW-0540">Nuclease</keyword>
<keyword evidence="2" id="KW-0547">Nucleotide-binding</keyword>